<evidence type="ECO:0000256" key="1">
    <source>
        <dbReference type="SAM" id="MobiDB-lite"/>
    </source>
</evidence>
<evidence type="ECO:0000313" key="3">
    <source>
        <dbReference type="Proteomes" id="UP000712281"/>
    </source>
</evidence>
<dbReference type="Proteomes" id="UP000712281">
    <property type="component" value="Unassembled WGS sequence"/>
</dbReference>
<sequence length="239" mass="26076">MTIDSPLWYFVAMSLSQGLAPPSSTVVLMVDEGNSQAEAPDSLGAPVSLGSGPGGSKCSWVGTVQVMVENVADITEGLDHVLREVEERAFLEVTGVAEMPISSGQVNSEGEKEREWLDVSPGKACRSPSRNKELKFGQVAILTNSRFAVLGSEEEGEIREDEDEAESLKDDESSCVAGKETVVVPHQSLPRESKMKHKTDSDEFLTNPSVGIVSSEKKNSSEFRQNFRRLSDEYRETSF</sequence>
<dbReference type="AlphaFoldDB" id="A0A8S9KZK4"/>
<name>A0A8S9KZK4_BRACR</name>
<evidence type="ECO:0000313" key="2">
    <source>
        <dbReference type="EMBL" id="KAF2598636.1"/>
    </source>
</evidence>
<feature type="compositionally biased region" description="Basic and acidic residues" evidence="1">
    <location>
        <begin position="229"/>
        <end position="239"/>
    </location>
</feature>
<proteinExistence type="predicted"/>
<comment type="caution">
    <text evidence="2">The sequence shown here is derived from an EMBL/GenBank/DDBJ whole genome shotgun (WGS) entry which is preliminary data.</text>
</comment>
<feature type="region of interest" description="Disordered" evidence="1">
    <location>
        <begin position="152"/>
        <end position="174"/>
    </location>
</feature>
<feature type="region of interest" description="Disordered" evidence="1">
    <location>
        <begin position="187"/>
        <end position="239"/>
    </location>
</feature>
<protein>
    <submittedName>
        <fullName evidence="2">Uncharacterized protein</fullName>
    </submittedName>
</protein>
<gene>
    <name evidence="2" type="ORF">F2Q68_00008575</name>
</gene>
<feature type="compositionally biased region" description="Basic and acidic residues" evidence="1">
    <location>
        <begin position="189"/>
        <end position="201"/>
    </location>
</feature>
<organism evidence="2 3">
    <name type="scientific">Brassica cretica</name>
    <name type="common">Mustard</name>
    <dbReference type="NCBI Taxonomy" id="69181"/>
    <lineage>
        <taxon>Eukaryota</taxon>
        <taxon>Viridiplantae</taxon>
        <taxon>Streptophyta</taxon>
        <taxon>Embryophyta</taxon>
        <taxon>Tracheophyta</taxon>
        <taxon>Spermatophyta</taxon>
        <taxon>Magnoliopsida</taxon>
        <taxon>eudicotyledons</taxon>
        <taxon>Gunneridae</taxon>
        <taxon>Pentapetalae</taxon>
        <taxon>rosids</taxon>
        <taxon>malvids</taxon>
        <taxon>Brassicales</taxon>
        <taxon>Brassicaceae</taxon>
        <taxon>Brassiceae</taxon>
        <taxon>Brassica</taxon>
    </lineage>
</organism>
<feature type="region of interest" description="Disordered" evidence="1">
    <location>
        <begin position="104"/>
        <end position="124"/>
    </location>
</feature>
<accession>A0A8S9KZK4</accession>
<dbReference type="EMBL" id="QGKW02000717">
    <property type="protein sequence ID" value="KAF2598636.1"/>
    <property type="molecule type" value="Genomic_DNA"/>
</dbReference>
<feature type="compositionally biased region" description="Acidic residues" evidence="1">
    <location>
        <begin position="152"/>
        <end position="165"/>
    </location>
</feature>
<reference evidence="2" key="1">
    <citation type="submission" date="2019-12" db="EMBL/GenBank/DDBJ databases">
        <title>Genome sequencing and annotation of Brassica cretica.</title>
        <authorList>
            <person name="Studholme D.J."/>
            <person name="Sarris P.F."/>
        </authorList>
    </citation>
    <scope>NUCLEOTIDE SEQUENCE</scope>
    <source>
        <strain evidence="2">PFS-001/15</strain>
        <tissue evidence="2">Leaf</tissue>
    </source>
</reference>